<gene>
    <name evidence="2" type="ORF">HYN48_12595</name>
</gene>
<reference evidence="2 3" key="1">
    <citation type="submission" date="2018-04" db="EMBL/GenBank/DDBJ databases">
        <title>Genome sequencing of Flavobacterium sp. HYN0048.</title>
        <authorList>
            <person name="Yi H."/>
            <person name="Baek C."/>
        </authorList>
    </citation>
    <scope>NUCLEOTIDE SEQUENCE [LARGE SCALE GENOMIC DNA]</scope>
    <source>
        <strain evidence="2 3">HYN0048</strain>
    </source>
</reference>
<dbReference type="Pfam" id="PF07566">
    <property type="entry name" value="DUF1543"/>
    <property type="match status" value="1"/>
</dbReference>
<organism evidence="2 3">
    <name type="scientific">Flavobacterium magnum</name>
    <dbReference type="NCBI Taxonomy" id="2162713"/>
    <lineage>
        <taxon>Bacteria</taxon>
        <taxon>Pseudomonadati</taxon>
        <taxon>Bacteroidota</taxon>
        <taxon>Flavobacteriia</taxon>
        <taxon>Flavobacteriales</taxon>
        <taxon>Flavobacteriaceae</taxon>
        <taxon>Flavobacterium</taxon>
    </lineage>
</organism>
<dbReference type="KEGG" id="fmg:HYN48_12595"/>
<protein>
    <submittedName>
        <fullName evidence="2">DUF1543 domain-containing protein</fullName>
    </submittedName>
</protein>
<evidence type="ECO:0000259" key="1">
    <source>
        <dbReference type="Pfam" id="PF07566"/>
    </source>
</evidence>
<evidence type="ECO:0000313" key="3">
    <source>
        <dbReference type="Proteomes" id="UP000244193"/>
    </source>
</evidence>
<name>A0A2S0RIR1_9FLAO</name>
<proteinExistence type="predicted"/>
<dbReference type="Proteomes" id="UP000244193">
    <property type="component" value="Chromosome"/>
</dbReference>
<accession>A0A2S0RIR1</accession>
<feature type="domain" description="DUF1543" evidence="1">
    <location>
        <begin position="12"/>
        <end position="62"/>
    </location>
</feature>
<dbReference type="EMBL" id="CP028811">
    <property type="protein sequence ID" value="AWA31515.1"/>
    <property type="molecule type" value="Genomic_DNA"/>
</dbReference>
<dbReference type="InterPro" id="IPR011440">
    <property type="entry name" value="DUF1543"/>
</dbReference>
<evidence type="ECO:0000313" key="2">
    <source>
        <dbReference type="EMBL" id="AWA31515.1"/>
    </source>
</evidence>
<keyword evidence="3" id="KW-1185">Reference proteome</keyword>
<dbReference type="OrthoDB" id="850243at2"/>
<sequence length="180" mass="20721">MVMLGATPPGRFTEQHDIFFGIGNSLKDLVPHMQDFWPEALGKIHIDAWREVSHVDGFEISVVPKESVPHRQHLFFINLGGYRENEFEEYHYKVLAVGKTLAEASKKSKQTAFYKHYSFKGAESHIDDKFGIDVDDIYKVEDMLPGAFRENYALRINPSPDVRADKLHIGYVKIEKLLKK</sequence>
<dbReference type="Gene3D" id="3.10.20.10">
    <property type="match status" value="2"/>
</dbReference>
<dbReference type="AlphaFoldDB" id="A0A2S0RIR1"/>